<evidence type="ECO:0000313" key="1">
    <source>
        <dbReference type="EMBL" id="KAI8424179.1"/>
    </source>
</evidence>
<dbReference type="EMBL" id="CM046104">
    <property type="protein sequence ID" value="KAI8424179.1"/>
    <property type="molecule type" value="Genomic_DNA"/>
</dbReference>
<name>A0ACC0JJA5_CHOFU</name>
<evidence type="ECO:0000313" key="2">
    <source>
        <dbReference type="Proteomes" id="UP001064048"/>
    </source>
</evidence>
<dbReference type="Proteomes" id="UP001064048">
    <property type="component" value="Chromosome 4"/>
</dbReference>
<accession>A0ACC0JJA5</accession>
<comment type="caution">
    <text evidence="1">The sequence shown here is derived from an EMBL/GenBank/DDBJ whole genome shotgun (WGS) entry which is preliminary data.</text>
</comment>
<sequence length="1292" mass="138683">MAPEIKYTKLFINNEWVDAKSGKTFATYTPHDGSVIAHVAEGDKADIDLAVSAAKAAFHRNSEWRLLDASARGRLLNKFADLVERDAQYLVELESYNNGMLLNLAVHFIQNSSRSIRYYASLADKIQGDTIPAGCTVVVKPAEQTPLTALALAALFKEAGFPPGVVNVVNGFGPGAGTSLTHHPDVAKISFTGSAEVGKLIQQAAGKVNLKRVTLELGGKSPLVIMNDADLNVAVPCAANGVFGHQGQICIAASRLFVQSGIYDEFVKRAVEFAKNIKIGNPTEPTTQHGPQVDGEMMEKVLGYIEKGKREGAKLLTGGKRVGTKGFYIEPTVFAGVTDEMTIAKEEIFGPVQSILKFDTLEEVLDRANNTNYGLAAGIFTKDINNALQFAKHAEAGNVCGIACVEPYLELFINNEWVDARSGKTFETCTPHDGTVTARIAEGDKADIDLAVSAAKAAFHRNSEWRLLDASARGRLLNKFADLIQRDTQYLAELESYDNGMLIGFAMRNVAMAENLARYNAGLADKIQGDTIPADGEVFSYTLKQPVGVCGLILPWNVPILMFAAKVTTALAAGCTVVVKPAEQSPLTALALAALLNEAGFPPGVVNVVPGFGPGAGSSLTHHPDVAKISFTGSVEVGKLIQRTAGEVNLKRVSLELGGKNPLVIMNDADLELAVRTAANGVFANQGQICLAASRLYVQSGIYDQFVQKAVDFAKNIKIGNPSDPTSRHGPQIDLEMMTKVLGYIEIGKQEGAKLMTGGDCVGDKGFYIQPAVFINVTDDMTIAKEEIFGPVQCILKFDTLEDVIDRANNTNYGLVAGIFTSNINTALQFSKHVQAGTIWVNNWLVYNVQADIDLAVSAAKAAFHRNSEWRLLDASQRCRLLNKFADLIQRDAKYLAELESYDNGMNINKASEYIDSRIKFMRYCASLADKIQGDTIPADGDVFTYTLKQPTGVCGLILPWNSPISNFVTKVTTALAAGCTVVVKPAEQTPLTALVLAELVKEAGIPAGVVNVVPGMGSAAGSSLTHHPDVAMISFTGSVEVGKLIQKAAGETNLKRVTLELGGKSPLIIMNDADVNTAVRYAANGVFANQGQVCIAASRLFVQSSIYDEFVKKAVEEAKKIKVGNPADPTNHQGPQVSEAMMKKVLGYIETGKKEGAKLLTGGKRIGTEGYYIEPAVFADVTDDMTIAKEEIFGPVQSILKLDTLEEVLGRANNTSYGLSAGIFTNNINIALQFAKHVEAGIVCVNTYPAGAYQAPFGGFKDSGIGRERGMECVNEFLEIKSVSIAQPKKF</sequence>
<proteinExistence type="predicted"/>
<keyword evidence="2" id="KW-1185">Reference proteome</keyword>
<organism evidence="1 2">
    <name type="scientific">Choristoneura fumiferana</name>
    <name type="common">Spruce budworm moth</name>
    <name type="synonym">Archips fumiferana</name>
    <dbReference type="NCBI Taxonomy" id="7141"/>
    <lineage>
        <taxon>Eukaryota</taxon>
        <taxon>Metazoa</taxon>
        <taxon>Ecdysozoa</taxon>
        <taxon>Arthropoda</taxon>
        <taxon>Hexapoda</taxon>
        <taxon>Insecta</taxon>
        <taxon>Pterygota</taxon>
        <taxon>Neoptera</taxon>
        <taxon>Endopterygota</taxon>
        <taxon>Lepidoptera</taxon>
        <taxon>Glossata</taxon>
        <taxon>Ditrysia</taxon>
        <taxon>Tortricoidea</taxon>
        <taxon>Tortricidae</taxon>
        <taxon>Tortricinae</taxon>
        <taxon>Choristoneura</taxon>
    </lineage>
</organism>
<protein>
    <submittedName>
        <fullName evidence="1">Uncharacterized protein</fullName>
    </submittedName>
</protein>
<reference evidence="1 2" key="1">
    <citation type="journal article" date="2022" name="Genome Biol. Evol.">
        <title>The Spruce Budworm Genome: Reconstructing the Evolutionary History of Antifreeze Proteins.</title>
        <authorList>
            <person name="Beliveau C."/>
            <person name="Gagne P."/>
            <person name="Picq S."/>
            <person name="Vernygora O."/>
            <person name="Keeling C.I."/>
            <person name="Pinkney K."/>
            <person name="Doucet D."/>
            <person name="Wen F."/>
            <person name="Johnston J.S."/>
            <person name="Maaroufi H."/>
            <person name="Boyle B."/>
            <person name="Laroche J."/>
            <person name="Dewar K."/>
            <person name="Juretic N."/>
            <person name="Blackburn G."/>
            <person name="Nisole A."/>
            <person name="Brunet B."/>
            <person name="Brandao M."/>
            <person name="Lumley L."/>
            <person name="Duan J."/>
            <person name="Quan G."/>
            <person name="Lucarotti C.J."/>
            <person name="Roe A.D."/>
            <person name="Sperling F.A.H."/>
            <person name="Levesque R.C."/>
            <person name="Cusson M."/>
        </authorList>
    </citation>
    <scope>NUCLEOTIDE SEQUENCE [LARGE SCALE GENOMIC DNA]</scope>
    <source>
        <strain evidence="1">Glfc:IPQL:Cfum</strain>
    </source>
</reference>
<gene>
    <name evidence="1" type="ORF">MSG28_002766</name>
</gene>